<feature type="region of interest" description="Disordered" evidence="9">
    <location>
        <begin position="59"/>
        <end position="96"/>
    </location>
</feature>
<evidence type="ECO:0000313" key="10">
    <source>
        <dbReference type="EMBL" id="THV04918.1"/>
    </source>
</evidence>
<dbReference type="GO" id="GO:0005732">
    <property type="term" value="C:sno(s)RNA-containing ribonucleoprotein complex"/>
    <property type="evidence" value="ECO:0007669"/>
    <property type="project" value="UniProtKB-UniRule"/>
</dbReference>
<dbReference type="InterPro" id="IPR012173">
    <property type="entry name" value="Mpp10"/>
</dbReference>
<protein>
    <recommendedName>
        <fullName evidence="7">U3 small nucleolar ribonucleoprotein protein MPP10</fullName>
    </recommendedName>
</protein>
<proteinExistence type="inferred from homology"/>
<dbReference type="PANTHER" id="PTHR17039:SF0">
    <property type="entry name" value="U3 SMALL NUCLEOLAR RIBONUCLEOPROTEIN PROTEIN MPP10"/>
    <property type="match status" value="1"/>
</dbReference>
<dbReference type="AlphaFoldDB" id="A0A4S8MPI0"/>
<comment type="subcellular location">
    <subcellularLocation>
        <location evidence="1 7">Nucleus</location>
        <location evidence="1 7">Nucleolus</location>
    </subcellularLocation>
</comment>
<sequence length="727" mass="81586">MSEPLESVPVLAQLSQVLDQAPENLATGSKSLQDAALQATKYLFDISVESENSSYNHINPLLNSFSPSNAPQTRSQTLKRKRSPSPPPPQISIQPTPLNSLFVEGLDEDQIWSQLDLRGKNICEMLDRVLEPEPEENDDEDGGIPNELDLEKAQEFLERLKNGEDFDLEEYGLNEDSLVTLLEQSGYLDDEDSEDESGEEEDSEDDEDETGEEFPDEEAGALRDESSGEEEEEEEEPQSMLDVISNKRRAKRSSSELDDGFFDLTTFNVQSDAAEARKVSSGRLDESDDEDDEAIDFFAPVDDDDIEEEQALYYNDFFKPPRFEKTSEAKKKSDTGSVRFHDEVRVKKIEAKGKGKPVSSMYEDDDEDEDEDEDEGGGLMFMDEGGGTFPEESDDEDFEADEESEEDFGMDNTIQRLQDDLFADEEDDSQKELTTHEKRMQALKQQIVDLEQENVGEKDWVLMGEADSRSRPQNSLLEEDLEFERIQKSVPVITEEAVQGLEERIKARILENRFDDVVRIRPLEDKPFLPSRFFELKDTKSNQSLAQIYEDEYVAAQASSSTGDAIDGKLRKEHEEVEHLWEGICSKLDALCNAYYTPKQPKATISTVANVSTASLESALPTTQSAGTMLAPEEVFAPSSSDPRAKSELTPAEKQTLRRKERKARKKTRDALNVGVDKYAKAKKVGGIKRQKEDALKSVVKSGKGVTVVGKKKKDILAKSNGKRGTA</sequence>
<dbReference type="PANTHER" id="PTHR17039">
    <property type="entry name" value="U3 SMALL NUCLEOLAR RIBONUCLEOPROTEIN PROTEIN MPP10"/>
    <property type="match status" value="1"/>
</dbReference>
<evidence type="ECO:0000256" key="3">
    <source>
        <dbReference type="ARBA" id="ARBA00022552"/>
    </source>
</evidence>
<accession>A0A4S8MPI0</accession>
<feature type="coiled-coil region" evidence="8">
    <location>
        <begin position="426"/>
        <end position="453"/>
    </location>
</feature>
<evidence type="ECO:0000256" key="6">
    <source>
        <dbReference type="ARBA" id="ARBA00029455"/>
    </source>
</evidence>
<keyword evidence="4 7" id="KW-0539">Nucleus</keyword>
<evidence type="ECO:0000256" key="8">
    <source>
        <dbReference type="SAM" id="Coils"/>
    </source>
</evidence>
<feature type="region of interest" description="Disordered" evidence="9">
    <location>
        <begin position="635"/>
        <end position="672"/>
    </location>
</feature>
<dbReference type="Pfam" id="PF04006">
    <property type="entry name" value="Mpp10"/>
    <property type="match status" value="1"/>
</dbReference>
<keyword evidence="3 7" id="KW-0698">rRNA processing</keyword>
<feature type="region of interest" description="Disordered" evidence="9">
    <location>
        <begin position="180"/>
        <end position="255"/>
    </location>
</feature>
<keyword evidence="2 7" id="KW-0690">Ribosome biogenesis</keyword>
<evidence type="ECO:0000256" key="2">
    <source>
        <dbReference type="ARBA" id="ARBA00022517"/>
    </source>
</evidence>
<dbReference type="EMBL" id="ML179052">
    <property type="protein sequence ID" value="THV04918.1"/>
    <property type="molecule type" value="Genomic_DNA"/>
</dbReference>
<keyword evidence="11" id="KW-1185">Reference proteome</keyword>
<reference evidence="10 11" key="1">
    <citation type="journal article" date="2019" name="Nat. Ecol. Evol.">
        <title>Megaphylogeny resolves global patterns of mushroom evolution.</title>
        <authorList>
            <person name="Varga T."/>
            <person name="Krizsan K."/>
            <person name="Foldi C."/>
            <person name="Dima B."/>
            <person name="Sanchez-Garcia M."/>
            <person name="Sanchez-Ramirez S."/>
            <person name="Szollosi G.J."/>
            <person name="Szarkandi J.G."/>
            <person name="Papp V."/>
            <person name="Albert L."/>
            <person name="Andreopoulos W."/>
            <person name="Angelini C."/>
            <person name="Antonin V."/>
            <person name="Barry K.W."/>
            <person name="Bougher N.L."/>
            <person name="Buchanan P."/>
            <person name="Buyck B."/>
            <person name="Bense V."/>
            <person name="Catcheside P."/>
            <person name="Chovatia M."/>
            <person name="Cooper J."/>
            <person name="Damon W."/>
            <person name="Desjardin D."/>
            <person name="Finy P."/>
            <person name="Geml J."/>
            <person name="Haridas S."/>
            <person name="Hughes K."/>
            <person name="Justo A."/>
            <person name="Karasinski D."/>
            <person name="Kautmanova I."/>
            <person name="Kiss B."/>
            <person name="Kocsube S."/>
            <person name="Kotiranta H."/>
            <person name="LaButti K.M."/>
            <person name="Lechner B.E."/>
            <person name="Liimatainen K."/>
            <person name="Lipzen A."/>
            <person name="Lukacs Z."/>
            <person name="Mihaltcheva S."/>
            <person name="Morgado L.N."/>
            <person name="Niskanen T."/>
            <person name="Noordeloos M.E."/>
            <person name="Ohm R.A."/>
            <person name="Ortiz-Santana B."/>
            <person name="Ovrebo C."/>
            <person name="Racz N."/>
            <person name="Riley R."/>
            <person name="Savchenko A."/>
            <person name="Shiryaev A."/>
            <person name="Soop K."/>
            <person name="Spirin V."/>
            <person name="Szebenyi C."/>
            <person name="Tomsovsky M."/>
            <person name="Tulloss R.E."/>
            <person name="Uehling J."/>
            <person name="Grigoriev I.V."/>
            <person name="Vagvolgyi C."/>
            <person name="Papp T."/>
            <person name="Martin F.M."/>
            <person name="Miettinen O."/>
            <person name="Hibbett D.S."/>
            <person name="Nagy L.G."/>
        </authorList>
    </citation>
    <scope>NUCLEOTIDE SEQUENCE [LARGE SCALE GENOMIC DNA]</scope>
    <source>
        <strain evidence="10 11">CBS 962.96</strain>
    </source>
</reference>
<keyword evidence="8" id="KW-0175">Coiled coil</keyword>
<feature type="compositionally biased region" description="Acidic residues" evidence="9">
    <location>
        <begin position="188"/>
        <end position="219"/>
    </location>
</feature>
<evidence type="ECO:0000313" key="11">
    <source>
        <dbReference type="Proteomes" id="UP000297245"/>
    </source>
</evidence>
<dbReference type="GO" id="GO:0006364">
    <property type="term" value="P:rRNA processing"/>
    <property type="evidence" value="ECO:0007669"/>
    <property type="project" value="UniProtKB-KW"/>
</dbReference>
<evidence type="ECO:0000256" key="5">
    <source>
        <dbReference type="ARBA" id="ARBA00023274"/>
    </source>
</evidence>
<dbReference type="PIRSF" id="PIRSF017300">
    <property type="entry name" value="snoRNP_Mpp10"/>
    <property type="match status" value="1"/>
</dbReference>
<evidence type="ECO:0000256" key="7">
    <source>
        <dbReference type="PIRNR" id="PIRNR017300"/>
    </source>
</evidence>
<organism evidence="10 11">
    <name type="scientific">Dendrothele bispora (strain CBS 962.96)</name>
    <dbReference type="NCBI Taxonomy" id="1314807"/>
    <lineage>
        <taxon>Eukaryota</taxon>
        <taxon>Fungi</taxon>
        <taxon>Dikarya</taxon>
        <taxon>Basidiomycota</taxon>
        <taxon>Agaricomycotina</taxon>
        <taxon>Agaricomycetes</taxon>
        <taxon>Agaricomycetidae</taxon>
        <taxon>Agaricales</taxon>
        <taxon>Agaricales incertae sedis</taxon>
        <taxon>Dendrothele</taxon>
    </lineage>
</organism>
<comment type="similarity">
    <text evidence="6 7">Belongs to the MPP10 family.</text>
</comment>
<evidence type="ECO:0000256" key="4">
    <source>
        <dbReference type="ARBA" id="ARBA00023242"/>
    </source>
</evidence>
<dbReference type="GO" id="GO:0034457">
    <property type="term" value="C:Mpp10 complex"/>
    <property type="evidence" value="ECO:0007669"/>
    <property type="project" value="UniProtKB-UniRule"/>
</dbReference>
<dbReference type="Proteomes" id="UP000297245">
    <property type="component" value="Unassembled WGS sequence"/>
</dbReference>
<feature type="compositionally biased region" description="Polar residues" evidence="9">
    <location>
        <begin position="59"/>
        <end position="76"/>
    </location>
</feature>
<feature type="compositionally biased region" description="Acidic residues" evidence="9">
    <location>
        <begin position="391"/>
        <end position="409"/>
    </location>
</feature>
<comment type="function">
    <text evidence="7">Involved in nucleolar processing of pre-18S ribosomal RNA.</text>
</comment>
<evidence type="ECO:0000256" key="9">
    <source>
        <dbReference type="SAM" id="MobiDB-lite"/>
    </source>
</evidence>
<feature type="region of interest" description="Disordered" evidence="9">
    <location>
        <begin position="272"/>
        <end position="292"/>
    </location>
</feature>
<name>A0A4S8MPI0_DENBC</name>
<feature type="compositionally biased region" description="Acidic residues" evidence="9">
    <location>
        <begin position="362"/>
        <end position="376"/>
    </location>
</feature>
<feature type="region of interest" description="Disordered" evidence="9">
    <location>
        <begin position="351"/>
        <end position="411"/>
    </location>
</feature>
<gene>
    <name evidence="10" type="ORF">K435DRAFT_746284</name>
</gene>
<dbReference type="GO" id="GO:0032040">
    <property type="term" value="C:small-subunit processome"/>
    <property type="evidence" value="ECO:0007669"/>
    <property type="project" value="TreeGrafter"/>
</dbReference>
<feature type="compositionally biased region" description="Basic residues" evidence="9">
    <location>
        <begin position="657"/>
        <end position="668"/>
    </location>
</feature>
<dbReference type="OrthoDB" id="445326at2759"/>
<keyword evidence="5 7" id="KW-0687">Ribonucleoprotein</keyword>
<evidence type="ECO:0000256" key="1">
    <source>
        <dbReference type="ARBA" id="ARBA00004604"/>
    </source>
</evidence>
<feature type="compositionally biased region" description="Acidic residues" evidence="9">
    <location>
        <begin position="227"/>
        <end position="237"/>
    </location>
</feature>